<sequence>MTSATNAHTMEYKHILTAQVRPRMARSFQGFAGSAGSGSICARSRSTIYSCMNFHAILPATRCMIRLTVLRMC</sequence>
<accession>A0A8S5RQR7</accession>
<evidence type="ECO:0000313" key="1">
    <source>
        <dbReference type="EMBL" id="DAE33473.1"/>
    </source>
</evidence>
<organism evidence="1">
    <name type="scientific">virus sp. ctQ5V6</name>
    <dbReference type="NCBI Taxonomy" id="2825815"/>
    <lineage>
        <taxon>Viruses</taxon>
    </lineage>
</organism>
<protein>
    <submittedName>
        <fullName evidence="1">Uncharacterized protein</fullName>
    </submittedName>
</protein>
<dbReference type="EMBL" id="BK059134">
    <property type="protein sequence ID" value="DAE33473.1"/>
    <property type="molecule type" value="Genomic_DNA"/>
</dbReference>
<name>A0A8S5RQR7_9VIRU</name>
<reference evidence="1" key="1">
    <citation type="journal article" date="2021" name="Proc. Natl. Acad. Sci. U.S.A.">
        <title>A Catalog of Tens of Thousands of Viruses from Human Metagenomes Reveals Hidden Associations with Chronic Diseases.</title>
        <authorList>
            <person name="Tisza M.J."/>
            <person name="Buck C.B."/>
        </authorList>
    </citation>
    <scope>NUCLEOTIDE SEQUENCE</scope>
    <source>
        <strain evidence="1">CtQ5V6</strain>
    </source>
</reference>
<proteinExistence type="predicted"/>